<dbReference type="EMBL" id="CP144696">
    <property type="protein sequence ID" value="WVZ12553.1"/>
    <property type="molecule type" value="Genomic_DNA"/>
</dbReference>
<keyword evidence="2" id="KW-1185">Reference proteome</keyword>
<accession>A0AAQ3NP49</accession>
<dbReference type="AlphaFoldDB" id="A0AAQ3NP49"/>
<sequence>PIGVSDPDLVDSRRAVLEIGEPPIGGVGPAVLNHAGYTPEDKALAALGIEDKKRQYADAEKIKRKGVRIWVPVTRKLYAIPFEGLLAIASSHPLYLNSNSPLPHYSNFLDNLTYLIDLEALAVLAKSFAKVYKMVVDPSLSSGQGLHNVSSKHPSSSISISSPLVISTSQISAIE</sequence>
<protein>
    <submittedName>
        <fullName evidence="1">Uncharacterized protein</fullName>
    </submittedName>
</protein>
<evidence type="ECO:0000313" key="2">
    <source>
        <dbReference type="Proteomes" id="UP001374535"/>
    </source>
</evidence>
<name>A0AAQ3NP49_VIGMU</name>
<feature type="non-terminal residue" evidence="1">
    <location>
        <position position="175"/>
    </location>
</feature>
<evidence type="ECO:0000313" key="1">
    <source>
        <dbReference type="EMBL" id="WVZ12553.1"/>
    </source>
</evidence>
<gene>
    <name evidence="1" type="ORF">V8G54_017083</name>
</gene>
<proteinExistence type="predicted"/>
<dbReference type="Proteomes" id="UP001374535">
    <property type="component" value="Chromosome 5"/>
</dbReference>
<reference evidence="1 2" key="1">
    <citation type="journal article" date="2023" name="Life. Sci Alliance">
        <title>Evolutionary insights into 3D genome organization and epigenetic landscape of Vigna mungo.</title>
        <authorList>
            <person name="Junaid A."/>
            <person name="Singh B."/>
            <person name="Bhatia S."/>
        </authorList>
    </citation>
    <scope>NUCLEOTIDE SEQUENCE [LARGE SCALE GENOMIC DNA]</scope>
    <source>
        <strain evidence="1">Urdbean</strain>
    </source>
</reference>
<organism evidence="1 2">
    <name type="scientific">Vigna mungo</name>
    <name type="common">Black gram</name>
    <name type="synonym">Phaseolus mungo</name>
    <dbReference type="NCBI Taxonomy" id="3915"/>
    <lineage>
        <taxon>Eukaryota</taxon>
        <taxon>Viridiplantae</taxon>
        <taxon>Streptophyta</taxon>
        <taxon>Embryophyta</taxon>
        <taxon>Tracheophyta</taxon>
        <taxon>Spermatophyta</taxon>
        <taxon>Magnoliopsida</taxon>
        <taxon>eudicotyledons</taxon>
        <taxon>Gunneridae</taxon>
        <taxon>Pentapetalae</taxon>
        <taxon>rosids</taxon>
        <taxon>fabids</taxon>
        <taxon>Fabales</taxon>
        <taxon>Fabaceae</taxon>
        <taxon>Papilionoideae</taxon>
        <taxon>50 kb inversion clade</taxon>
        <taxon>NPAAA clade</taxon>
        <taxon>indigoferoid/millettioid clade</taxon>
        <taxon>Phaseoleae</taxon>
        <taxon>Vigna</taxon>
    </lineage>
</organism>